<dbReference type="InterPro" id="IPR014955">
    <property type="entry name" value="DUF1826"/>
</dbReference>
<gene>
    <name evidence="1" type="ORF">CTEN210_11508</name>
</gene>
<evidence type="ECO:0000313" key="1">
    <source>
        <dbReference type="EMBL" id="GFH55032.1"/>
    </source>
</evidence>
<evidence type="ECO:0000313" key="2">
    <source>
        <dbReference type="Proteomes" id="UP001054902"/>
    </source>
</evidence>
<comment type="caution">
    <text evidence="1">The sequence shown here is derived from an EMBL/GenBank/DDBJ whole genome shotgun (WGS) entry which is preliminary data.</text>
</comment>
<sequence length="271" mass="30333">MNTTSDSSNPKTRNAEDHLHDASCECHESHDEVISSTAAISNVEDKLVSSQIVFVDSSSELKQITEEQVQLSVWRQKKLPNFAKILSSASLDPASLPTFQALVTSLDAFERLTSFMCPPYPLRSKASNALNDEDMKEMIMEISELVKVFANISKSNFVHVKLEVITDDGCAFWHQDCVEVRMVRTYCGPCTELVPPENSKETLLNYEHDSIHSRSLSHGDVALFKGRGETLEDEELLDQPGIVHRSPRIEDGSGVCRLVLILDIPVEGWHY</sequence>
<accession>A0AAD3CZE2</accession>
<name>A0AAD3CZE2_9STRA</name>
<dbReference type="Proteomes" id="UP001054902">
    <property type="component" value="Unassembled WGS sequence"/>
</dbReference>
<dbReference type="EMBL" id="BLLK01000047">
    <property type="protein sequence ID" value="GFH55032.1"/>
    <property type="molecule type" value="Genomic_DNA"/>
</dbReference>
<keyword evidence="2" id="KW-1185">Reference proteome</keyword>
<evidence type="ECO:0008006" key="3">
    <source>
        <dbReference type="Google" id="ProtNLM"/>
    </source>
</evidence>
<organism evidence="1 2">
    <name type="scientific">Chaetoceros tenuissimus</name>
    <dbReference type="NCBI Taxonomy" id="426638"/>
    <lineage>
        <taxon>Eukaryota</taxon>
        <taxon>Sar</taxon>
        <taxon>Stramenopiles</taxon>
        <taxon>Ochrophyta</taxon>
        <taxon>Bacillariophyta</taxon>
        <taxon>Coscinodiscophyceae</taxon>
        <taxon>Chaetocerotophycidae</taxon>
        <taxon>Chaetocerotales</taxon>
        <taxon>Chaetocerotaceae</taxon>
        <taxon>Chaetoceros</taxon>
    </lineage>
</organism>
<dbReference type="Pfam" id="PF08856">
    <property type="entry name" value="DUF1826"/>
    <property type="match status" value="1"/>
</dbReference>
<protein>
    <recommendedName>
        <fullName evidence="3">DUF1826 domain-containing protein</fullName>
    </recommendedName>
</protein>
<reference evidence="1 2" key="1">
    <citation type="journal article" date="2021" name="Sci. Rep.">
        <title>The genome of the diatom Chaetoceros tenuissimus carries an ancient integrated fragment of an extant virus.</title>
        <authorList>
            <person name="Hongo Y."/>
            <person name="Kimura K."/>
            <person name="Takaki Y."/>
            <person name="Yoshida Y."/>
            <person name="Baba S."/>
            <person name="Kobayashi G."/>
            <person name="Nagasaki K."/>
            <person name="Hano T."/>
            <person name="Tomaru Y."/>
        </authorList>
    </citation>
    <scope>NUCLEOTIDE SEQUENCE [LARGE SCALE GENOMIC DNA]</scope>
    <source>
        <strain evidence="1 2">NIES-3715</strain>
    </source>
</reference>
<proteinExistence type="predicted"/>
<dbReference type="AlphaFoldDB" id="A0AAD3CZE2"/>